<dbReference type="Proteomes" id="UP000005096">
    <property type="component" value="Chromosome"/>
</dbReference>
<name>E3CWB4_9BACT</name>
<dbReference type="HOGENOM" id="CLU_1123368_0_0_0"/>
<dbReference type="OrthoDB" id="3911at2"/>
<evidence type="ECO:0000313" key="2">
    <source>
        <dbReference type="EMBL" id="EFQ23366.1"/>
    </source>
</evidence>
<evidence type="ECO:0000256" key="1">
    <source>
        <dbReference type="SAM" id="Coils"/>
    </source>
</evidence>
<dbReference type="EMBL" id="CM001022">
    <property type="protein sequence ID" value="EFQ23366.1"/>
    <property type="molecule type" value="Genomic_DNA"/>
</dbReference>
<sequence length="255" mass="29005">MRSAKVSLRWGRPVALALLGILLAAGVAAALDVSPILARWSRTQAFKNDLDGKLDVTATYFAGEYVEAQVQAEAEKNLWTGSELETYKYTFLKGLRLDEMIAVRLEFDNRGPSMHMAPFDEQVVLWIGGKSYKPVEYDPRFNFKLQGKRDGMLFFKRYDDKTGKSLLTGVKSVRLQINGGVSPITDNKKIDFVWDVANDHPEKLYKGKAAERLELDRLIKRMEKLTQQRKDLEGQLAATLSELETIRKRMDELSK</sequence>
<dbReference type="eggNOG" id="ENOG502ZC6M">
    <property type="taxonomic scope" value="Bacteria"/>
</dbReference>
<proteinExistence type="predicted"/>
<dbReference type="RefSeq" id="WP_006300542.1">
    <property type="nucleotide sequence ID" value="NZ_CM001022.1"/>
</dbReference>
<feature type="coiled-coil region" evidence="1">
    <location>
        <begin position="208"/>
        <end position="249"/>
    </location>
</feature>
<protein>
    <submittedName>
        <fullName evidence="2">Uncharacterized protein</fullName>
    </submittedName>
</protein>
<dbReference type="PaxDb" id="584708-Apau_0939"/>
<reference evidence="2 3" key="1">
    <citation type="journal article" date="2010" name="Stand. Genomic Sci.">
        <title>Non-contiguous finished genome sequence of Aminomonas paucivorans type strain (GLU-3).</title>
        <authorList>
            <person name="Pitluck S."/>
            <person name="Yasawong M."/>
            <person name="Held B."/>
            <person name="Lapidus A."/>
            <person name="Nolan M."/>
            <person name="Copeland A."/>
            <person name="Lucas S."/>
            <person name="Del Rio T.G."/>
            <person name="Tice H."/>
            <person name="Cheng J.F."/>
            <person name="Chertkov O."/>
            <person name="Goodwin L."/>
            <person name="Tapia R."/>
            <person name="Han C."/>
            <person name="Liolios K."/>
            <person name="Ivanova N."/>
            <person name="Mavromatis K."/>
            <person name="Ovchinnikova G."/>
            <person name="Pati A."/>
            <person name="Chen A."/>
            <person name="Palaniappan K."/>
            <person name="Land M."/>
            <person name="Hauser L."/>
            <person name="Chang Y.J."/>
            <person name="Jeffries C.D."/>
            <person name="Pukall R."/>
            <person name="Spring S."/>
            <person name="Rohde M."/>
            <person name="Sikorski J."/>
            <person name="Goker M."/>
            <person name="Woyke T."/>
            <person name="Bristow J."/>
            <person name="Eisen J.A."/>
            <person name="Markowitz V."/>
            <person name="Hugenholtz P."/>
            <person name="Kyrpides N.C."/>
            <person name="Klenk H.P."/>
        </authorList>
    </citation>
    <scope>NUCLEOTIDE SEQUENCE [LARGE SCALE GENOMIC DNA]</scope>
    <source>
        <strain evidence="2 3">DSM 12260</strain>
    </source>
</reference>
<organism evidence="2 3">
    <name type="scientific">Aminomonas paucivorans DSM 12260</name>
    <dbReference type="NCBI Taxonomy" id="584708"/>
    <lineage>
        <taxon>Bacteria</taxon>
        <taxon>Thermotogati</taxon>
        <taxon>Synergistota</taxon>
        <taxon>Synergistia</taxon>
        <taxon>Synergistales</taxon>
        <taxon>Synergistaceae</taxon>
        <taxon>Aminomonas</taxon>
    </lineage>
</organism>
<keyword evidence="3" id="KW-1185">Reference proteome</keyword>
<accession>E3CWB4</accession>
<gene>
    <name evidence="2" type="ORF">Apau_0939</name>
</gene>
<keyword evidence="1" id="KW-0175">Coiled coil</keyword>
<dbReference type="AlphaFoldDB" id="E3CWB4"/>
<evidence type="ECO:0000313" key="3">
    <source>
        <dbReference type="Proteomes" id="UP000005096"/>
    </source>
</evidence>
<dbReference type="STRING" id="584708.Apau_0939"/>